<dbReference type="EMBL" id="CP004120">
    <property type="protein sequence ID" value="AGT43784.1"/>
    <property type="molecule type" value="Genomic_DNA"/>
</dbReference>
<name>S6A8G4_9SPIR</name>
<protein>
    <submittedName>
        <fullName evidence="1">Uncharacterized protein</fullName>
    </submittedName>
</protein>
<sequence>MFKETACRFLSKLSSAPSKTPVMLILVLISGVFKVPPSSTINEHSSVYSCIMATRSVRVTVVPRLTMRSMMSSSVNTWLSVT</sequence>
<reference evidence="1 2" key="1">
    <citation type="journal article" date="2013" name="PLoS ONE">
        <title>Genome-Wide Relatedness of Treponema pedis, from Gingiva and Necrotic Skin Lesions of Pigs, with the Human Oral Pathogen Treponema denticola.</title>
        <authorList>
            <person name="Svartstrom O."/>
            <person name="Mushtaq M."/>
            <person name="Pringle M."/>
            <person name="Segerman B."/>
        </authorList>
    </citation>
    <scope>NUCLEOTIDE SEQUENCE [LARGE SCALE GENOMIC DNA]</scope>
    <source>
        <strain evidence="1">T A4</strain>
    </source>
</reference>
<dbReference type="HOGENOM" id="CLU_2557282_0_0_12"/>
<dbReference type="AlphaFoldDB" id="S6A8G4"/>
<dbReference type="KEGG" id="tped:TPE_1289"/>
<keyword evidence="2" id="KW-1185">Reference proteome</keyword>
<evidence type="ECO:0000313" key="1">
    <source>
        <dbReference type="EMBL" id="AGT43784.1"/>
    </source>
</evidence>
<accession>S6A8G4</accession>
<proteinExistence type="predicted"/>
<dbReference type="Proteomes" id="UP000015620">
    <property type="component" value="Chromosome"/>
</dbReference>
<gene>
    <name evidence="1" type="ORF">TPE_1289</name>
</gene>
<organism evidence="1 2">
    <name type="scientific">Treponema pedis str. T A4</name>
    <dbReference type="NCBI Taxonomy" id="1291379"/>
    <lineage>
        <taxon>Bacteria</taxon>
        <taxon>Pseudomonadati</taxon>
        <taxon>Spirochaetota</taxon>
        <taxon>Spirochaetia</taxon>
        <taxon>Spirochaetales</taxon>
        <taxon>Treponemataceae</taxon>
        <taxon>Treponema</taxon>
    </lineage>
</organism>
<evidence type="ECO:0000313" key="2">
    <source>
        <dbReference type="Proteomes" id="UP000015620"/>
    </source>
</evidence>